<feature type="transmembrane region" description="Helical" evidence="9">
    <location>
        <begin position="394"/>
        <end position="417"/>
    </location>
</feature>
<keyword evidence="4" id="KW-0547">Nucleotide-binding</keyword>
<dbReference type="SMART" id="SM00382">
    <property type="entry name" value="AAA"/>
    <property type="match status" value="1"/>
</dbReference>
<dbReference type="InterPro" id="IPR027417">
    <property type="entry name" value="P-loop_NTPase"/>
</dbReference>
<dbReference type="Gene3D" id="1.20.1560.10">
    <property type="entry name" value="ABC transporter type 1, transmembrane domain"/>
    <property type="match status" value="1"/>
</dbReference>
<comment type="subcellular location">
    <subcellularLocation>
        <location evidence="1">Membrane</location>
        <topology evidence="1">Multi-pass membrane protein</topology>
    </subcellularLocation>
</comment>
<dbReference type="InterPro" id="IPR011527">
    <property type="entry name" value="ABC1_TM_dom"/>
</dbReference>
<dbReference type="PROSITE" id="PS50893">
    <property type="entry name" value="ABC_TRANSPORTER_2"/>
    <property type="match status" value="1"/>
</dbReference>
<feature type="compositionally biased region" description="Acidic residues" evidence="8">
    <location>
        <begin position="169"/>
        <end position="185"/>
    </location>
</feature>
<keyword evidence="5" id="KW-0067">ATP-binding</keyword>
<name>A0AAW1TQY4_9CUCU</name>
<evidence type="ECO:0000256" key="1">
    <source>
        <dbReference type="ARBA" id="ARBA00004141"/>
    </source>
</evidence>
<keyword evidence="13" id="KW-1185">Reference proteome</keyword>
<evidence type="ECO:0000313" key="12">
    <source>
        <dbReference type="EMBL" id="KAK9870546.1"/>
    </source>
</evidence>
<evidence type="ECO:0000256" key="3">
    <source>
        <dbReference type="ARBA" id="ARBA00022692"/>
    </source>
</evidence>
<dbReference type="PANTHER" id="PTHR24223:SF448">
    <property type="entry name" value="FI20146P1-RELATED"/>
    <property type="match status" value="1"/>
</dbReference>
<dbReference type="GO" id="GO:0016020">
    <property type="term" value="C:membrane"/>
    <property type="evidence" value="ECO:0007669"/>
    <property type="project" value="UniProtKB-SubCell"/>
</dbReference>
<keyword evidence="6 9" id="KW-1133">Transmembrane helix</keyword>
<dbReference type="CDD" id="cd18580">
    <property type="entry name" value="ABC_6TM_ABCC_D2"/>
    <property type="match status" value="1"/>
</dbReference>
<dbReference type="InterPro" id="IPR050173">
    <property type="entry name" value="ABC_transporter_C-like"/>
</dbReference>
<dbReference type="GO" id="GO:0016887">
    <property type="term" value="F:ATP hydrolysis activity"/>
    <property type="evidence" value="ECO:0007669"/>
    <property type="project" value="InterPro"/>
</dbReference>
<feature type="domain" description="ABC transmembrane type-1" evidence="11">
    <location>
        <begin position="336"/>
        <end position="563"/>
    </location>
</feature>
<evidence type="ECO:0000256" key="4">
    <source>
        <dbReference type="ARBA" id="ARBA00022741"/>
    </source>
</evidence>
<keyword evidence="2" id="KW-0813">Transport</keyword>
<dbReference type="GO" id="GO:0140359">
    <property type="term" value="F:ABC-type transporter activity"/>
    <property type="evidence" value="ECO:0007669"/>
    <property type="project" value="InterPro"/>
</dbReference>
<gene>
    <name evidence="12" type="ORF">WA026_008108</name>
</gene>
<dbReference type="SUPFAM" id="SSF52540">
    <property type="entry name" value="P-loop containing nucleoside triphosphate hydrolases"/>
    <property type="match status" value="2"/>
</dbReference>
<evidence type="ECO:0000256" key="6">
    <source>
        <dbReference type="ARBA" id="ARBA00022989"/>
    </source>
</evidence>
<accession>A0AAW1TQY4</accession>
<sequence length="830" mass="94011">MKVQGSISYSPQNPWLFPSSIKQNILFGQPYDAIKYKAILEACALAFDLDVLAIGDETILNDCGINLSKGQQARINIARALYKESDIYIFDDSLSSLDNHVKTYVFQNCIQNYLKDKLIILSTHDNRFVKYADNVTIMCNGTVKYSGKPIDMPPKLTETLENLNKNSSESDEITNENPDEIDEDLPPYEDTKLIEKTCSSAKANIYHETLQTGAIRWSDYKKYFMFGGGFMIFNVIIVLSILIEALSGLYEKLLSKWVSMEEKMNLNSTSESFLNMSLDTFTVLPVASGNFSLNYPLQTTPMESFNISEENFANLDTYGRNFYIHTYSTLIMSVCILVFISHVIFFTFSLKISKNLHKSMISKVLGATMSFFDVNMSGNILNRFSKDLYAIDEWIPFIIYDVVNMMSMLAATCVLIATINKFFSAMTIILVLIFALACWYFIRPARALRRISSATRSPLVGHLNATLQGLITIRAYGTQRILINEYDKHQDHVLASSHLFEISIRCLAFSLHMLSASYIAVIILRFLIDDVESSSNVGLAITQSFVLSNFLDWGLRQWVMLESIMTSFQRSAEYTDIKQETQAGQSKQNWPSQGCIEFKNVSLTYEKYSETVLRNLTFTIKPREKIGVVGRTGAGKSSLIVSLFRLYETEGDILIDDVNIKTLPLRSLRNQVALIPQDPVLFTGSVRSNIDPLEKYSDSDIWLALSAVNLNSAIKNLDEDINESGLTHSIGQRQLFCLARAIVRNTKIIILDEATANMDEETDRFIHKKIKEISEQCTTITVAHRLHTVMECDRVMVMDNGKIVEFGAPHVLLQNNNSLFYKMVHHQDSS</sequence>
<dbReference type="Pfam" id="PF00005">
    <property type="entry name" value="ABC_tran"/>
    <property type="match status" value="2"/>
</dbReference>
<evidence type="ECO:0000256" key="2">
    <source>
        <dbReference type="ARBA" id="ARBA00022448"/>
    </source>
</evidence>
<dbReference type="SUPFAM" id="SSF90123">
    <property type="entry name" value="ABC transporter transmembrane region"/>
    <property type="match status" value="1"/>
</dbReference>
<dbReference type="InterPro" id="IPR003439">
    <property type="entry name" value="ABC_transporter-like_ATP-bd"/>
</dbReference>
<evidence type="ECO:0000256" key="8">
    <source>
        <dbReference type="SAM" id="MobiDB-lite"/>
    </source>
</evidence>
<dbReference type="Gene3D" id="3.40.50.300">
    <property type="entry name" value="P-loop containing nucleotide triphosphate hydrolases"/>
    <property type="match status" value="2"/>
</dbReference>
<dbReference type="EMBL" id="JARQZJ010000003">
    <property type="protein sequence ID" value="KAK9870546.1"/>
    <property type="molecule type" value="Genomic_DNA"/>
</dbReference>
<dbReference type="CDD" id="cd03244">
    <property type="entry name" value="ABCC_MRP_domain2"/>
    <property type="match status" value="1"/>
</dbReference>
<proteinExistence type="predicted"/>
<feature type="transmembrane region" description="Helical" evidence="9">
    <location>
        <begin position="330"/>
        <end position="350"/>
    </location>
</feature>
<evidence type="ECO:0000256" key="9">
    <source>
        <dbReference type="SAM" id="Phobius"/>
    </source>
</evidence>
<dbReference type="GO" id="GO:0005524">
    <property type="term" value="F:ATP binding"/>
    <property type="evidence" value="ECO:0007669"/>
    <property type="project" value="UniProtKB-KW"/>
</dbReference>
<dbReference type="AlphaFoldDB" id="A0AAW1TQY4"/>
<dbReference type="InterPro" id="IPR036640">
    <property type="entry name" value="ABC1_TM_sf"/>
</dbReference>
<keyword evidence="7 9" id="KW-0472">Membrane</keyword>
<dbReference type="InterPro" id="IPR044726">
    <property type="entry name" value="ABCC_6TM_D2"/>
</dbReference>
<evidence type="ECO:0000259" key="10">
    <source>
        <dbReference type="PROSITE" id="PS50893"/>
    </source>
</evidence>
<reference evidence="12 13" key="1">
    <citation type="submission" date="2023-03" db="EMBL/GenBank/DDBJ databases">
        <title>Genome insight into feeding habits of ladybird beetles.</title>
        <authorList>
            <person name="Li H.-S."/>
            <person name="Huang Y.-H."/>
            <person name="Pang H."/>
        </authorList>
    </citation>
    <scope>NUCLEOTIDE SEQUENCE [LARGE SCALE GENOMIC DNA]</scope>
    <source>
        <strain evidence="12">SYSU_2023b</strain>
        <tissue evidence="12">Whole body</tissue>
    </source>
</reference>
<feature type="region of interest" description="Disordered" evidence="8">
    <location>
        <begin position="165"/>
        <end position="185"/>
    </location>
</feature>
<feature type="transmembrane region" description="Helical" evidence="9">
    <location>
        <begin position="223"/>
        <end position="250"/>
    </location>
</feature>
<dbReference type="InterPro" id="IPR003593">
    <property type="entry name" value="AAA+_ATPase"/>
</dbReference>
<dbReference type="FunFam" id="3.40.50.300:FF:000163">
    <property type="entry name" value="Multidrug resistance-associated protein member 4"/>
    <property type="match status" value="1"/>
</dbReference>
<organism evidence="12 13">
    <name type="scientific">Henosepilachna vigintioctopunctata</name>
    <dbReference type="NCBI Taxonomy" id="420089"/>
    <lineage>
        <taxon>Eukaryota</taxon>
        <taxon>Metazoa</taxon>
        <taxon>Ecdysozoa</taxon>
        <taxon>Arthropoda</taxon>
        <taxon>Hexapoda</taxon>
        <taxon>Insecta</taxon>
        <taxon>Pterygota</taxon>
        <taxon>Neoptera</taxon>
        <taxon>Endopterygota</taxon>
        <taxon>Coleoptera</taxon>
        <taxon>Polyphaga</taxon>
        <taxon>Cucujiformia</taxon>
        <taxon>Coccinelloidea</taxon>
        <taxon>Coccinellidae</taxon>
        <taxon>Epilachninae</taxon>
        <taxon>Epilachnini</taxon>
        <taxon>Henosepilachna</taxon>
    </lineage>
</organism>
<feature type="domain" description="ABC transporter" evidence="10">
    <location>
        <begin position="596"/>
        <end position="825"/>
    </location>
</feature>
<dbReference type="Pfam" id="PF00664">
    <property type="entry name" value="ABC_membrane"/>
    <property type="match status" value="1"/>
</dbReference>
<evidence type="ECO:0000313" key="13">
    <source>
        <dbReference type="Proteomes" id="UP001431783"/>
    </source>
</evidence>
<dbReference type="PROSITE" id="PS50929">
    <property type="entry name" value="ABC_TM1F"/>
    <property type="match status" value="1"/>
</dbReference>
<dbReference type="PANTHER" id="PTHR24223">
    <property type="entry name" value="ATP-BINDING CASSETTE SUB-FAMILY C"/>
    <property type="match status" value="1"/>
</dbReference>
<evidence type="ECO:0000256" key="5">
    <source>
        <dbReference type="ARBA" id="ARBA00022840"/>
    </source>
</evidence>
<evidence type="ECO:0000256" key="7">
    <source>
        <dbReference type="ARBA" id="ARBA00023136"/>
    </source>
</evidence>
<protein>
    <submittedName>
        <fullName evidence="12">Uncharacterized protein</fullName>
    </submittedName>
</protein>
<dbReference type="Proteomes" id="UP001431783">
    <property type="component" value="Unassembled WGS sequence"/>
</dbReference>
<feature type="transmembrane region" description="Helical" evidence="9">
    <location>
        <begin position="423"/>
        <end position="442"/>
    </location>
</feature>
<keyword evidence="3 9" id="KW-0812">Transmembrane</keyword>
<comment type="caution">
    <text evidence="12">The sequence shown here is derived from an EMBL/GenBank/DDBJ whole genome shotgun (WGS) entry which is preliminary data.</text>
</comment>
<feature type="transmembrane region" description="Helical" evidence="9">
    <location>
        <begin position="506"/>
        <end position="528"/>
    </location>
</feature>
<evidence type="ECO:0000259" key="11">
    <source>
        <dbReference type="PROSITE" id="PS50929"/>
    </source>
</evidence>